<name>A0A1W1ZG02_9FIRM</name>
<dbReference type="AlphaFoldDB" id="A0A1W1ZG02"/>
<evidence type="ECO:0000313" key="1">
    <source>
        <dbReference type="EMBL" id="SMC47276.1"/>
    </source>
</evidence>
<organism evidence="1 2">
    <name type="scientific">Papillibacter cinnamivorans DSM 12816</name>
    <dbReference type="NCBI Taxonomy" id="1122930"/>
    <lineage>
        <taxon>Bacteria</taxon>
        <taxon>Bacillati</taxon>
        <taxon>Bacillota</taxon>
        <taxon>Clostridia</taxon>
        <taxon>Eubacteriales</taxon>
        <taxon>Oscillospiraceae</taxon>
        <taxon>Papillibacter</taxon>
    </lineage>
</organism>
<gene>
    <name evidence="1" type="ORF">SAMN02745168_1045</name>
</gene>
<reference evidence="1 2" key="1">
    <citation type="submission" date="2017-04" db="EMBL/GenBank/DDBJ databases">
        <authorList>
            <person name="Afonso C.L."/>
            <person name="Miller P.J."/>
            <person name="Scott M.A."/>
            <person name="Spackman E."/>
            <person name="Goraichik I."/>
            <person name="Dimitrov K.M."/>
            <person name="Suarez D.L."/>
            <person name="Swayne D.E."/>
        </authorList>
    </citation>
    <scope>NUCLEOTIDE SEQUENCE [LARGE SCALE GENOMIC DNA]</scope>
    <source>
        <strain evidence="1 2">DSM 12816</strain>
    </source>
</reference>
<sequence length="160" mass="18572">MGLFRSGAQKRAEKYLQLANSFIGNIENDVNIFPNNDGMTRKAYEPLLGLCALLTASFCADPDAALDMLPTFQKQVLRHPITKEEYDAMTQRIGKYYLEYRDAAIDIQENVKEWLEPFMQKTVELTENYLQITHNDESSRAIQGHMQEYIMRARIEVRNM</sequence>
<evidence type="ECO:0000313" key="2">
    <source>
        <dbReference type="Proteomes" id="UP000192790"/>
    </source>
</evidence>
<protein>
    <submittedName>
        <fullName evidence="1">Uncharacterized protein</fullName>
    </submittedName>
</protein>
<accession>A0A1W1ZG02</accession>
<dbReference type="Proteomes" id="UP000192790">
    <property type="component" value="Unassembled WGS sequence"/>
</dbReference>
<proteinExistence type="predicted"/>
<dbReference type="EMBL" id="FWXW01000002">
    <property type="protein sequence ID" value="SMC47276.1"/>
    <property type="molecule type" value="Genomic_DNA"/>
</dbReference>
<keyword evidence="2" id="KW-1185">Reference proteome</keyword>
<dbReference type="RefSeq" id="WP_084233681.1">
    <property type="nucleotide sequence ID" value="NZ_FWXW01000002.1"/>
</dbReference>